<proteinExistence type="predicted"/>
<reference evidence="2 3" key="1">
    <citation type="submission" date="2020-01" db="EMBL/GenBank/DDBJ databases">
        <authorList>
            <consortium name="DOE Joint Genome Institute"/>
            <person name="Haridas S."/>
            <person name="Albert R."/>
            <person name="Binder M."/>
            <person name="Bloem J."/>
            <person name="Labutti K."/>
            <person name="Salamov A."/>
            <person name="Andreopoulos B."/>
            <person name="Baker S.E."/>
            <person name="Barry K."/>
            <person name="Bills G."/>
            <person name="Bluhm B.H."/>
            <person name="Cannon C."/>
            <person name="Castanera R."/>
            <person name="Culley D.E."/>
            <person name="Daum C."/>
            <person name="Ezra D."/>
            <person name="Gonzalez J.B."/>
            <person name="Henrissat B."/>
            <person name="Kuo A."/>
            <person name="Liang C."/>
            <person name="Lipzen A."/>
            <person name="Lutzoni F."/>
            <person name="Magnuson J."/>
            <person name="Mondo S."/>
            <person name="Nolan M."/>
            <person name="Ohm R."/>
            <person name="Pangilinan J."/>
            <person name="Park H.-J.H."/>
            <person name="Ramirez L."/>
            <person name="Alfaro M."/>
            <person name="Sun H."/>
            <person name="Tritt A."/>
            <person name="Yoshinaga Y."/>
            <person name="Zwiers L.-H.L."/>
            <person name="Turgeon B.G."/>
            <person name="Goodwin S.B."/>
            <person name="Spatafora J.W."/>
            <person name="Crous P.W."/>
            <person name="Grigoriev I.V."/>
        </authorList>
    </citation>
    <scope>NUCLEOTIDE SEQUENCE [LARGE SCALE GENOMIC DNA]</scope>
    <source>
        <strain evidence="2 3">CBS 611.86</strain>
    </source>
</reference>
<protein>
    <submittedName>
        <fullName evidence="2">Uncharacterized protein</fullName>
    </submittedName>
</protein>
<name>A0A7C8ICJ3_9PLEO</name>
<feature type="chain" id="PRO_5028940302" evidence="1">
    <location>
        <begin position="24"/>
        <end position="138"/>
    </location>
</feature>
<organism evidence="2 3">
    <name type="scientific">Massariosphaeria phaeospora</name>
    <dbReference type="NCBI Taxonomy" id="100035"/>
    <lineage>
        <taxon>Eukaryota</taxon>
        <taxon>Fungi</taxon>
        <taxon>Dikarya</taxon>
        <taxon>Ascomycota</taxon>
        <taxon>Pezizomycotina</taxon>
        <taxon>Dothideomycetes</taxon>
        <taxon>Pleosporomycetidae</taxon>
        <taxon>Pleosporales</taxon>
        <taxon>Pleosporales incertae sedis</taxon>
        <taxon>Massariosphaeria</taxon>
    </lineage>
</organism>
<keyword evidence="3" id="KW-1185">Reference proteome</keyword>
<dbReference type="AlphaFoldDB" id="A0A7C8ICJ3"/>
<evidence type="ECO:0000313" key="3">
    <source>
        <dbReference type="Proteomes" id="UP000481861"/>
    </source>
</evidence>
<feature type="signal peptide" evidence="1">
    <location>
        <begin position="1"/>
        <end position="23"/>
    </location>
</feature>
<dbReference type="Proteomes" id="UP000481861">
    <property type="component" value="Unassembled WGS sequence"/>
</dbReference>
<dbReference type="EMBL" id="JAADJZ010000003">
    <property type="protein sequence ID" value="KAF2876257.1"/>
    <property type="molecule type" value="Genomic_DNA"/>
</dbReference>
<evidence type="ECO:0000256" key="1">
    <source>
        <dbReference type="SAM" id="SignalP"/>
    </source>
</evidence>
<comment type="caution">
    <text evidence="2">The sequence shown here is derived from an EMBL/GenBank/DDBJ whole genome shotgun (WGS) entry which is preliminary data.</text>
</comment>
<accession>A0A7C8ICJ3</accession>
<sequence>MLVPLTWTLLEIVYLWYVQRSNSSSAILCYLQYSLSFCHPNMETVCRFLQDEGVEPLLDSSKSQQLRTSLITHATSYILGELLQIGDRDRYTNLRTFNKEQLSAVVFGVADIAERAFCWPIRDEDKWLLFAELHEIAI</sequence>
<feature type="non-terminal residue" evidence="2">
    <location>
        <position position="138"/>
    </location>
</feature>
<keyword evidence="1" id="KW-0732">Signal</keyword>
<evidence type="ECO:0000313" key="2">
    <source>
        <dbReference type="EMBL" id="KAF2876257.1"/>
    </source>
</evidence>
<gene>
    <name evidence="2" type="ORF">BDV95DRAFT_560327</name>
</gene>